<evidence type="ECO:0000313" key="1">
    <source>
        <dbReference type="EMBL" id="PQJ28293.1"/>
    </source>
</evidence>
<name>A0A2S7U289_9BACT</name>
<accession>A0A2S7U289</accession>
<dbReference type="InterPro" id="IPR021889">
    <property type="entry name" value="DUF3500"/>
</dbReference>
<dbReference type="InterPro" id="IPR006311">
    <property type="entry name" value="TAT_signal"/>
</dbReference>
<gene>
    <name evidence="1" type="ORF">BSZ32_07075</name>
</gene>
<evidence type="ECO:0008006" key="3">
    <source>
        <dbReference type="Google" id="ProtNLM"/>
    </source>
</evidence>
<protein>
    <recommendedName>
        <fullName evidence="3">DUF3500 domain-containing protein</fullName>
    </recommendedName>
</protein>
<sequence length="337" mass="37443">MNIDPDSNRRPQIVTRRSFIQTAGLAVGAIGAGGIIPCSAANLAKAKPTSDTLVKTLYDSLNEEQRNKICFAYNNKLRLEVDNNWHITKTMVKDFTKDQQAMIKDIFMGLHSEEYADKVYNQVVSDSGRDGFDGGSSIAIFGEPGSGQFEFVLTGRHCTRRCDGDSMKGAAFGGPIFYGHAAGGFREGPKHEGNAYWYQAMKANEVYQMLDGKQREVALLNKSRGENGLKTVALTGKKEGLAGIRASDLTHDQKNHLRKVLGDILAPFRKVDAEEAMKHVEAGGIDNLHLSFYKGENIGDDNVWDVWQIEGPNMVSYFRGKPHVHAWLHIRQPENRK</sequence>
<organism evidence="1 2">
    <name type="scientific">Rubritalea profundi</name>
    <dbReference type="NCBI Taxonomy" id="1658618"/>
    <lineage>
        <taxon>Bacteria</taxon>
        <taxon>Pseudomonadati</taxon>
        <taxon>Verrucomicrobiota</taxon>
        <taxon>Verrucomicrobiia</taxon>
        <taxon>Verrucomicrobiales</taxon>
        <taxon>Rubritaleaceae</taxon>
        <taxon>Rubritalea</taxon>
    </lineage>
</organism>
<proteinExistence type="predicted"/>
<evidence type="ECO:0000313" key="2">
    <source>
        <dbReference type="Proteomes" id="UP000239907"/>
    </source>
</evidence>
<dbReference type="PROSITE" id="PS51318">
    <property type="entry name" value="TAT"/>
    <property type="match status" value="1"/>
</dbReference>
<comment type="caution">
    <text evidence="1">The sequence shown here is derived from an EMBL/GenBank/DDBJ whole genome shotgun (WGS) entry which is preliminary data.</text>
</comment>
<dbReference type="InterPro" id="IPR019546">
    <property type="entry name" value="TAT_signal_bac_arc"/>
</dbReference>
<dbReference type="OrthoDB" id="180611at2"/>
<dbReference type="Pfam" id="PF12006">
    <property type="entry name" value="DUF3500"/>
    <property type="match status" value="1"/>
</dbReference>
<dbReference type="AlphaFoldDB" id="A0A2S7U289"/>
<dbReference type="EMBL" id="MQWA01000001">
    <property type="protein sequence ID" value="PQJ28293.1"/>
    <property type="molecule type" value="Genomic_DNA"/>
</dbReference>
<keyword evidence="2" id="KW-1185">Reference proteome</keyword>
<dbReference type="NCBIfam" id="TIGR01409">
    <property type="entry name" value="TAT_signal_seq"/>
    <property type="match status" value="1"/>
</dbReference>
<reference evidence="1 2" key="1">
    <citation type="submission" date="2016-12" db="EMBL/GenBank/DDBJ databases">
        <title>Study of bacterial adaptation to deep sea.</title>
        <authorList>
            <person name="Song J."/>
            <person name="Yoshizawa S."/>
            <person name="Kogure K."/>
        </authorList>
    </citation>
    <scope>NUCLEOTIDE SEQUENCE [LARGE SCALE GENOMIC DNA]</scope>
    <source>
        <strain evidence="1 2">SAORIC-165</strain>
    </source>
</reference>
<dbReference type="Proteomes" id="UP000239907">
    <property type="component" value="Unassembled WGS sequence"/>
</dbReference>